<dbReference type="Proteomes" id="UP000033540">
    <property type="component" value="Unassembled WGS sequence"/>
</dbReference>
<reference evidence="7 8" key="1">
    <citation type="submission" date="2015-02" db="EMBL/GenBank/DDBJ databases">
        <title>Draft genome sequence of Aspergillus parasiticus SU-1.</title>
        <authorList>
            <person name="Yu J."/>
            <person name="Fedorova N."/>
            <person name="Yin Y."/>
            <person name="Losada L."/>
            <person name="Zafar N."/>
            <person name="Taujale R."/>
            <person name="Ehrlich K.C."/>
            <person name="Bhatnagar D."/>
            <person name="Cleveland T.E."/>
            <person name="Bennett J.W."/>
            <person name="Nierman W.C."/>
        </authorList>
    </citation>
    <scope>NUCLEOTIDE SEQUENCE [LARGE SCALE GENOMIC DNA]</scope>
    <source>
        <strain evidence="8">ATCC 56775 / NRRL 5862 / SRRC 143 / SU-1</strain>
    </source>
</reference>
<evidence type="ECO:0000259" key="6">
    <source>
        <dbReference type="PROSITE" id="PS50157"/>
    </source>
</evidence>
<evidence type="ECO:0000256" key="3">
    <source>
        <dbReference type="ARBA" id="ARBA00022771"/>
    </source>
</evidence>
<organism evidence="7 8">
    <name type="scientific">Aspergillus parasiticus (strain ATCC 56775 / NRRL 5862 / SRRC 143 / SU-1)</name>
    <dbReference type="NCBI Taxonomy" id="1403190"/>
    <lineage>
        <taxon>Eukaryota</taxon>
        <taxon>Fungi</taxon>
        <taxon>Dikarya</taxon>
        <taxon>Ascomycota</taxon>
        <taxon>Pezizomycotina</taxon>
        <taxon>Eurotiomycetes</taxon>
        <taxon>Eurotiomycetidae</taxon>
        <taxon>Eurotiales</taxon>
        <taxon>Aspergillaceae</taxon>
        <taxon>Aspergillus</taxon>
        <taxon>Aspergillus subgen. Circumdati</taxon>
    </lineage>
</organism>
<dbReference type="InterPro" id="IPR013087">
    <property type="entry name" value="Znf_C2H2_type"/>
</dbReference>
<evidence type="ECO:0000256" key="4">
    <source>
        <dbReference type="ARBA" id="ARBA00022833"/>
    </source>
</evidence>
<feature type="domain" description="C2H2-type" evidence="6">
    <location>
        <begin position="113"/>
        <end position="143"/>
    </location>
</feature>
<accession>A0A0F0IKD0</accession>
<proteinExistence type="predicted"/>
<dbReference type="Gene3D" id="3.30.160.60">
    <property type="entry name" value="Classic Zinc Finger"/>
    <property type="match status" value="2"/>
</dbReference>
<keyword evidence="1" id="KW-0479">Metal-binding</keyword>
<dbReference type="SUPFAM" id="SSF57667">
    <property type="entry name" value="beta-beta-alpha zinc fingers"/>
    <property type="match status" value="1"/>
</dbReference>
<dbReference type="InterPro" id="IPR036236">
    <property type="entry name" value="Znf_C2H2_sf"/>
</dbReference>
<evidence type="ECO:0000313" key="8">
    <source>
        <dbReference type="Proteomes" id="UP000033540"/>
    </source>
</evidence>
<dbReference type="PROSITE" id="PS50157">
    <property type="entry name" value="ZINC_FINGER_C2H2_2"/>
    <property type="match status" value="2"/>
</dbReference>
<dbReference type="GO" id="GO:0008270">
    <property type="term" value="F:zinc ion binding"/>
    <property type="evidence" value="ECO:0007669"/>
    <property type="project" value="UniProtKB-KW"/>
</dbReference>
<evidence type="ECO:0000313" key="7">
    <source>
        <dbReference type="EMBL" id="KJK67187.1"/>
    </source>
</evidence>
<dbReference type="GO" id="GO:0000977">
    <property type="term" value="F:RNA polymerase II transcription regulatory region sequence-specific DNA binding"/>
    <property type="evidence" value="ECO:0007669"/>
    <property type="project" value="TreeGrafter"/>
</dbReference>
<comment type="caution">
    <text evidence="7">The sequence shown here is derived from an EMBL/GenBank/DDBJ whole genome shotgun (WGS) entry which is preliminary data.</text>
</comment>
<dbReference type="PANTHER" id="PTHR24409:SF356">
    <property type="entry name" value="C2H2 FINGER DOMAIN TRANSCRIPTION FACTOR (EUROFUNG)"/>
    <property type="match status" value="1"/>
</dbReference>
<evidence type="ECO:0000256" key="2">
    <source>
        <dbReference type="ARBA" id="ARBA00022737"/>
    </source>
</evidence>
<dbReference type="PROSITE" id="PS00028">
    <property type="entry name" value="ZINC_FINGER_C2H2_1"/>
    <property type="match status" value="3"/>
</dbReference>
<dbReference type="PANTHER" id="PTHR24409">
    <property type="entry name" value="ZINC FINGER PROTEIN 142"/>
    <property type="match status" value="1"/>
</dbReference>
<evidence type="ECO:0000256" key="1">
    <source>
        <dbReference type="ARBA" id="ARBA00022723"/>
    </source>
</evidence>
<sequence>MYKCETCGATFGDQAIYEKHMDDQVHRPECETCRRTFSTWRACEQHMDDTDHWAPRFDCQTCSREFFSQGAADQHMTALGHWRPRVPCETCNLMFPNELITNLHMTAMSHFKNYCHPCGRRFQSQHGLQMHLINSKIHHGDVVCPFCKLDYTSASGLINHLEQGSCPQADILNRETILRIVHERDSQGVITNQQIDWHKESSSQNSSTTNAFNGSCWECSLCHLEFGSATALDSHLSSPFHKQTVYHCPNSKDKCIKEFTTLAALFNHLESGVCGYMDLEKVQKMVESIFQSWKPIDF</sequence>
<feature type="domain" description="C2H2-type" evidence="6">
    <location>
        <begin position="2"/>
        <end position="31"/>
    </location>
</feature>
<dbReference type="SMART" id="SM00355">
    <property type="entry name" value="ZnF_C2H2"/>
    <property type="match status" value="7"/>
</dbReference>
<name>A0A0F0IKD0_ASPPU</name>
<keyword evidence="3 5" id="KW-0863">Zinc-finger</keyword>
<dbReference type="OrthoDB" id="6077919at2759"/>
<dbReference type="GO" id="GO:0000981">
    <property type="term" value="F:DNA-binding transcription factor activity, RNA polymerase II-specific"/>
    <property type="evidence" value="ECO:0007669"/>
    <property type="project" value="TreeGrafter"/>
</dbReference>
<protein>
    <recommendedName>
        <fullName evidence="6">C2H2-type domain-containing protein</fullName>
    </recommendedName>
</protein>
<dbReference type="Pfam" id="PF12874">
    <property type="entry name" value="zf-met"/>
    <property type="match status" value="1"/>
</dbReference>
<keyword evidence="2" id="KW-0677">Repeat</keyword>
<dbReference type="EMBL" id="JZEE01000199">
    <property type="protein sequence ID" value="KJK67187.1"/>
    <property type="molecule type" value="Genomic_DNA"/>
</dbReference>
<dbReference type="AlphaFoldDB" id="A0A0F0IKD0"/>
<dbReference type="STRING" id="1403190.A0A0F0IKD0"/>
<keyword evidence="4" id="KW-0862">Zinc</keyword>
<gene>
    <name evidence="7" type="ORF">P875_00117397</name>
</gene>
<evidence type="ECO:0000256" key="5">
    <source>
        <dbReference type="PROSITE-ProRule" id="PRU00042"/>
    </source>
</evidence>
<dbReference type="GO" id="GO:0005634">
    <property type="term" value="C:nucleus"/>
    <property type="evidence" value="ECO:0007669"/>
    <property type="project" value="TreeGrafter"/>
</dbReference>